<evidence type="ECO:0000256" key="2">
    <source>
        <dbReference type="SAM" id="MobiDB-lite"/>
    </source>
</evidence>
<feature type="compositionally biased region" description="Polar residues" evidence="2">
    <location>
        <begin position="1"/>
        <end position="14"/>
    </location>
</feature>
<dbReference type="PROSITE" id="PS51898">
    <property type="entry name" value="TYR_RECOMBINASE"/>
    <property type="match status" value="1"/>
</dbReference>
<dbReference type="Gene3D" id="1.10.443.10">
    <property type="entry name" value="Intergrase catalytic core"/>
    <property type="match status" value="1"/>
</dbReference>
<sequence length="414" mass="47478">MSTMNPPQASQEAPQPTDKEVEEELCLLDLEDADSILEHVQDLISQHLDEFPEDQIDDEAARYAAKMTKASITDGTRNGHVRIIRHYITFHLRRNKKFDAKRVDEQTPRDIAAFITQKCGPPEEGFEGRKYSTAVLTRAALTMWYKHLRPNESLTEWRLDSTTNTWRGLPTRSRHVSQFMVGLEKTKAKSGEVSSSARALSLEDIHRLYQHCMNPDLSSAQRRAGTVRYVAFLLAWLMLLRIDEVIKLRFENIDKVPGERKFVDVSLNTRKQNQTGLLHSWRLHANDSDPMICPVRAFILLGSLYGPEIKKSGPLFLHVSAQGAVMQNQPLTAPALSRALARDLQGLGYSTWALYGTHSFRRGGCQYRIKVRRWSADMVAAWGGWSQVEAVTMFRYFYSPNDNHEYMHDYDRNH</sequence>
<name>A0AAW0BLH0_9AGAR</name>
<protein>
    <recommendedName>
        <fullName evidence="3">Tyr recombinase domain-containing protein</fullName>
    </recommendedName>
</protein>
<keyword evidence="1" id="KW-0233">DNA recombination</keyword>
<dbReference type="InterPro" id="IPR002104">
    <property type="entry name" value="Integrase_catalytic"/>
</dbReference>
<feature type="domain" description="Tyr recombinase" evidence="3">
    <location>
        <begin position="195"/>
        <end position="409"/>
    </location>
</feature>
<evidence type="ECO:0000313" key="4">
    <source>
        <dbReference type="EMBL" id="KAK7027191.1"/>
    </source>
</evidence>
<dbReference type="EMBL" id="JAWWNJ010000030">
    <property type="protein sequence ID" value="KAK7027191.1"/>
    <property type="molecule type" value="Genomic_DNA"/>
</dbReference>
<feature type="region of interest" description="Disordered" evidence="2">
    <location>
        <begin position="1"/>
        <end position="21"/>
    </location>
</feature>
<evidence type="ECO:0000256" key="1">
    <source>
        <dbReference type="ARBA" id="ARBA00023172"/>
    </source>
</evidence>
<comment type="caution">
    <text evidence="4">The sequence shown here is derived from an EMBL/GenBank/DDBJ whole genome shotgun (WGS) entry which is preliminary data.</text>
</comment>
<dbReference type="SUPFAM" id="SSF56349">
    <property type="entry name" value="DNA breaking-rejoining enzymes"/>
    <property type="match status" value="1"/>
</dbReference>
<dbReference type="AlphaFoldDB" id="A0AAW0BLH0"/>
<reference evidence="4 5" key="1">
    <citation type="journal article" date="2024" name="J Genomics">
        <title>Draft genome sequencing and assembly of Favolaschia claudopus CIRM-BRFM 2984 isolated from oak limbs.</title>
        <authorList>
            <person name="Navarro D."/>
            <person name="Drula E."/>
            <person name="Chaduli D."/>
            <person name="Cazenave R."/>
            <person name="Ahrendt S."/>
            <person name="Wang J."/>
            <person name="Lipzen A."/>
            <person name="Daum C."/>
            <person name="Barry K."/>
            <person name="Grigoriev I.V."/>
            <person name="Favel A."/>
            <person name="Rosso M.N."/>
            <person name="Martin F."/>
        </authorList>
    </citation>
    <scope>NUCLEOTIDE SEQUENCE [LARGE SCALE GENOMIC DNA]</scope>
    <source>
        <strain evidence="4 5">CIRM-BRFM 2984</strain>
    </source>
</reference>
<dbReference type="InterPro" id="IPR013762">
    <property type="entry name" value="Integrase-like_cat_sf"/>
</dbReference>
<dbReference type="GO" id="GO:0006310">
    <property type="term" value="P:DNA recombination"/>
    <property type="evidence" value="ECO:0007669"/>
    <property type="project" value="UniProtKB-KW"/>
</dbReference>
<accession>A0AAW0BLH0</accession>
<evidence type="ECO:0000313" key="5">
    <source>
        <dbReference type="Proteomes" id="UP001362999"/>
    </source>
</evidence>
<dbReference type="GO" id="GO:0003677">
    <property type="term" value="F:DNA binding"/>
    <property type="evidence" value="ECO:0007669"/>
    <property type="project" value="InterPro"/>
</dbReference>
<gene>
    <name evidence="4" type="ORF">R3P38DRAFT_3315472</name>
</gene>
<dbReference type="InterPro" id="IPR011010">
    <property type="entry name" value="DNA_brk_join_enz"/>
</dbReference>
<organism evidence="4 5">
    <name type="scientific">Favolaschia claudopus</name>
    <dbReference type="NCBI Taxonomy" id="2862362"/>
    <lineage>
        <taxon>Eukaryota</taxon>
        <taxon>Fungi</taxon>
        <taxon>Dikarya</taxon>
        <taxon>Basidiomycota</taxon>
        <taxon>Agaricomycotina</taxon>
        <taxon>Agaricomycetes</taxon>
        <taxon>Agaricomycetidae</taxon>
        <taxon>Agaricales</taxon>
        <taxon>Marasmiineae</taxon>
        <taxon>Mycenaceae</taxon>
        <taxon>Favolaschia</taxon>
    </lineage>
</organism>
<dbReference type="Proteomes" id="UP001362999">
    <property type="component" value="Unassembled WGS sequence"/>
</dbReference>
<evidence type="ECO:0000259" key="3">
    <source>
        <dbReference type="PROSITE" id="PS51898"/>
    </source>
</evidence>
<proteinExistence type="predicted"/>
<keyword evidence="5" id="KW-1185">Reference proteome</keyword>
<dbReference type="GO" id="GO:0015074">
    <property type="term" value="P:DNA integration"/>
    <property type="evidence" value="ECO:0007669"/>
    <property type="project" value="InterPro"/>
</dbReference>